<reference evidence="2" key="1">
    <citation type="submission" date="2021-02" db="EMBL/GenBank/DDBJ databases">
        <title>First Annotated Genome of the Yellow-green Alga Tribonema minus.</title>
        <authorList>
            <person name="Mahan K.M."/>
        </authorList>
    </citation>
    <scope>NUCLEOTIDE SEQUENCE</scope>
    <source>
        <strain evidence="2">UTEX B ZZ1240</strain>
    </source>
</reference>
<dbReference type="Gene3D" id="3.30.710.10">
    <property type="entry name" value="Potassium Channel Kv1.1, Chain A"/>
    <property type="match status" value="1"/>
</dbReference>
<dbReference type="InterPro" id="IPR011333">
    <property type="entry name" value="SKP1/BTB/POZ_sf"/>
</dbReference>
<dbReference type="Pfam" id="PF07534">
    <property type="entry name" value="TLD"/>
    <property type="match status" value="1"/>
</dbReference>
<dbReference type="SUPFAM" id="SSF54695">
    <property type="entry name" value="POZ domain"/>
    <property type="match status" value="1"/>
</dbReference>
<dbReference type="InterPro" id="IPR006571">
    <property type="entry name" value="TLDc_dom"/>
</dbReference>
<evidence type="ECO:0000313" key="2">
    <source>
        <dbReference type="EMBL" id="KAG5176313.1"/>
    </source>
</evidence>
<protein>
    <recommendedName>
        <fullName evidence="1">TLDc domain-containing protein</fullName>
    </recommendedName>
</protein>
<evidence type="ECO:0000313" key="3">
    <source>
        <dbReference type="Proteomes" id="UP000664859"/>
    </source>
</evidence>
<accession>A0A835YTK3</accession>
<proteinExistence type="predicted"/>
<sequence length="594" mass="65325">MPVQMKMSVEMETGRTLGIAQKWHELQMRTEALQMEMEQACLTEKAYNPPEVLTLNVGGAKLLLKRSAMAYVEDSKLAWMFNGRWDHVLPRDHSGRIFLDLDINWFRPITNFLSELSQGAEAGVAYLPIMQLMDDDRVGVQACMELFGLCDIVSAQGIASVPLTQHVTSVAHLGQESGLEIGWSAPWQLLYQSSVNGAIAHDFHRLCDGKPNTVSLAVDEKGNVFGGLATVAWASHSSRSWQPDRAAFLFYEGSGSTAMQRYSQARNNIQSAVFHHSSYGPVFGNGYDLVFTFIGGTITHTSSTQSFQPLPIKGTSGTVIDLFVWQVPQTGGSAPLKLSPSPRADATASRQPVCNLSYNSDSAPPLKLRADMSSLTGPATTLSFHFGLWLKEQLDAFDNELQAVERRAELFAAEKAFLQQLAPEDIDGRKRAWLEKVGTYIRVHNANMKSLGGDIHPPAPPSPLKGVHNGIVYITCWGGGQLCTMRETFKQFGRSMLANKYASDVWARNVRAAALDDDGCVVEDHNHECFQKLVNVMRLRAIVTVRRPGFSGTIGSAKPSHMPAHLALAMSVTEMLNYLAIDHEQFVSALDSPV</sequence>
<organism evidence="2 3">
    <name type="scientific">Tribonema minus</name>
    <dbReference type="NCBI Taxonomy" id="303371"/>
    <lineage>
        <taxon>Eukaryota</taxon>
        <taxon>Sar</taxon>
        <taxon>Stramenopiles</taxon>
        <taxon>Ochrophyta</taxon>
        <taxon>PX clade</taxon>
        <taxon>Xanthophyceae</taxon>
        <taxon>Tribonematales</taxon>
        <taxon>Tribonemataceae</taxon>
        <taxon>Tribonema</taxon>
    </lineage>
</organism>
<name>A0A835YTK3_9STRA</name>
<dbReference type="OrthoDB" id="2436104at2759"/>
<feature type="domain" description="TLDc" evidence="1">
    <location>
        <begin position="185"/>
        <end position="307"/>
    </location>
</feature>
<dbReference type="EMBL" id="JAFCMP010000538">
    <property type="protein sequence ID" value="KAG5176313.1"/>
    <property type="molecule type" value="Genomic_DNA"/>
</dbReference>
<gene>
    <name evidence="2" type="ORF">JKP88DRAFT_249569</name>
</gene>
<comment type="caution">
    <text evidence="2">The sequence shown here is derived from an EMBL/GenBank/DDBJ whole genome shotgun (WGS) entry which is preliminary data.</text>
</comment>
<keyword evidence="3" id="KW-1185">Reference proteome</keyword>
<dbReference type="AlphaFoldDB" id="A0A835YTK3"/>
<evidence type="ECO:0000259" key="1">
    <source>
        <dbReference type="Pfam" id="PF07534"/>
    </source>
</evidence>
<dbReference type="Proteomes" id="UP000664859">
    <property type="component" value="Unassembled WGS sequence"/>
</dbReference>